<dbReference type="Proteomes" id="UP000433483">
    <property type="component" value="Unassembled WGS sequence"/>
</dbReference>
<dbReference type="PANTHER" id="PTHR19303">
    <property type="entry name" value="TRANSPOSON"/>
    <property type="match status" value="1"/>
</dbReference>
<evidence type="ECO:0000313" key="4">
    <source>
        <dbReference type="Proteomes" id="UP000433483"/>
    </source>
</evidence>
<evidence type="ECO:0000259" key="1">
    <source>
        <dbReference type="Pfam" id="PF03184"/>
    </source>
</evidence>
<dbReference type="GO" id="GO:0005634">
    <property type="term" value="C:nucleus"/>
    <property type="evidence" value="ECO:0007669"/>
    <property type="project" value="TreeGrafter"/>
</dbReference>
<proteinExistence type="predicted"/>
<dbReference type="Proteomes" id="UP000476176">
    <property type="component" value="Unassembled WGS sequence"/>
</dbReference>
<dbReference type="OrthoDB" id="92433at2759"/>
<dbReference type="EMBL" id="QXGC01001155">
    <property type="protein sequence ID" value="KAE9209822.1"/>
    <property type="molecule type" value="Genomic_DNA"/>
</dbReference>
<dbReference type="PANTHER" id="PTHR19303:SF73">
    <property type="entry name" value="PROTEIN PDC2"/>
    <property type="match status" value="1"/>
</dbReference>
<evidence type="ECO:0000313" key="2">
    <source>
        <dbReference type="EMBL" id="KAE9195470.1"/>
    </source>
</evidence>
<sequence length="168" mass="18687">MVGSNATGTEKLRLLVLGKAPQLRWLPQKPDDVDYIDTNKGWKTTSALQDWLIALNVKMRTANRKVLLLYDNAPVHIAPDEELSHVSIAKLPKNTTAMLQPMDQGVIAWLKAHILNDRTAAAVLPVLLGKDDLRAIETGDAIQWLGDAWNAMPKKVLALLETHRTALW</sequence>
<dbReference type="InterPro" id="IPR004875">
    <property type="entry name" value="DDE_SF_endonuclease_dom"/>
</dbReference>
<gene>
    <name evidence="3" type="ORF">PF004_g16365</name>
    <name evidence="2" type="ORF">PF005_g17282</name>
</gene>
<reference evidence="2 4" key="1">
    <citation type="submission" date="2018-08" db="EMBL/GenBank/DDBJ databases">
        <title>Genomic investigation of the strawberry pathogen Phytophthora fragariae indicates pathogenicity is determined by transcriptional variation in three key races.</title>
        <authorList>
            <person name="Adams T.M."/>
            <person name="Armitage A.D."/>
            <person name="Sobczyk M.K."/>
            <person name="Bates H.J."/>
            <person name="Dunwell J.M."/>
            <person name="Nellist C.F."/>
            <person name="Harrison R.J."/>
        </authorList>
    </citation>
    <scope>NUCLEOTIDE SEQUENCE [LARGE SCALE GENOMIC DNA]</scope>
    <source>
        <strain evidence="3 5">BC-23</strain>
        <strain evidence="2 4">NOV-27</strain>
    </source>
</reference>
<dbReference type="InterPro" id="IPR050863">
    <property type="entry name" value="CenT-Element_Derived"/>
</dbReference>
<dbReference type="AlphaFoldDB" id="A0A6A3X2R4"/>
<accession>A0A6A3X2R4</accession>
<organism evidence="2 4">
    <name type="scientific">Phytophthora fragariae</name>
    <dbReference type="NCBI Taxonomy" id="53985"/>
    <lineage>
        <taxon>Eukaryota</taxon>
        <taxon>Sar</taxon>
        <taxon>Stramenopiles</taxon>
        <taxon>Oomycota</taxon>
        <taxon>Peronosporomycetes</taxon>
        <taxon>Peronosporales</taxon>
        <taxon>Peronosporaceae</taxon>
        <taxon>Phytophthora</taxon>
    </lineage>
</organism>
<dbReference type="GO" id="GO:0003677">
    <property type="term" value="F:DNA binding"/>
    <property type="evidence" value="ECO:0007669"/>
    <property type="project" value="TreeGrafter"/>
</dbReference>
<name>A0A6A3X2R4_9STRA</name>
<evidence type="ECO:0000313" key="5">
    <source>
        <dbReference type="Proteomes" id="UP000476176"/>
    </source>
</evidence>
<comment type="caution">
    <text evidence="2">The sequence shown here is derived from an EMBL/GenBank/DDBJ whole genome shotgun (WGS) entry which is preliminary data.</text>
</comment>
<protein>
    <recommendedName>
        <fullName evidence="1">DDE-1 domain-containing protein</fullName>
    </recommendedName>
</protein>
<dbReference type="EMBL" id="QXGB01001181">
    <property type="protein sequence ID" value="KAE9195470.1"/>
    <property type="molecule type" value="Genomic_DNA"/>
</dbReference>
<evidence type="ECO:0000313" key="3">
    <source>
        <dbReference type="EMBL" id="KAE9209822.1"/>
    </source>
</evidence>
<dbReference type="Pfam" id="PF03184">
    <property type="entry name" value="DDE_1"/>
    <property type="match status" value="1"/>
</dbReference>
<keyword evidence="4" id="KW-1185">Reference proteome</keyword>
<feature type="domain" description="DDE-1" evidence="1">
    <location>
        <begin position="1"/>
        <end position="157"/>
    </location>
</feature>